<keyword evidence="4" id="KW-1185">Reference proteome</keyword>
<proteinExistence type="predicted"/>
<reference evidence="2 4" key="1">
    <citation type="submission" date="2008-03" db="EMBL/GenBank/DDBJ databases">
        <title>Annotation of Ixodes scapularis.</title>
        <authorList>
            <consortium name="Ixodes scapularis Genome Project Consortium"/>
            <person name="Caler E."/>
            <person name="Hannick L.I."/>
            <person name="Bidwell S."/>
            <person name="Joardar V."/>
            <person name="Thiagarajan M."/>
            <person name="Amedeo P."/>
            <person name="Galinsky K.J."/>
            <person name="Schobel S."/>
            <person name="Inman J."/>
            <person name="Hostetler J."/>
            <person name="Miller J."/>
            <person name="Hammond M."/>
            <person name="Megy K."/>
            <person name="Lawson D."/>
            <person name="Kodira C."/>
            <person name="Sutton G."/>
            <person name="Meyer J."/>
            <person name="Hill C.A."/>
            <person name="Birren B."/>
            <person name="Nene V."/>
            <person name="Collins F."/>
            <person name="Alarcon-Chaidez F."/>
            <person name="Wikel S."/>
            <person name="Strausberg R."/>
        </authorList>
    </citation>
    <scope>NUCLEOTIDE SEQUENCE [LARGE SCALE GENOMIC DNA]</scope>
    <source>
        <strain evidence="4">Wikel</strain>
        <strain evidence="2">Wikel colony</strain>
    </source>
</reference>
<dbReference type="EMBL" id="ABJB010490874">
    <property type="status" value="NOT_ANNOTATED_CDS"/>
    <property type="molecule type" value="Genomic_DNA"/>
</dbReference>
<organism>
    <name type="scientific">Ixodes scapularis</name>
    <name type="common">Black-legged tick</name>
    <name type="synonym">Deer tick</name>
    <dbReference type="NCBI Taxonomy" id="6945"/>
    <lineage>
        <taxon>Eukaryota</taxon>
        <taxon>Metazoa</taxon>
        <taxon>Ecdysozoa</taxon>
        <taxon>Arthropoda</taxon>
        <taxon>Chelicerata</taxon>
        <taxon>Arachnida</taxon>
        <taxon>Acari</taxon>
        <taxon>Parasitiformes</taxon>
        <taxon>Ixodida</taxon>
        <taxon>Ixodoidea</taxon>
        <taxon>Ixodidae</taxon>
        <taxon>Ixodinae</taxon>
        <taxon>Ixodes</taxon>
    </lineage>
</organism>
<feature type="compositionally biased region" description="Low complexity" evidence="1">
    <location>
        <begin position="55"/>
        <end position="69"/>
    </location>
</feature>
<feature type="compositionally biased region" description="Basic and acidic residues" evidence="1">
    <location>
        <begin position="1"/>
        <end position="16"/>
    </location>
</feature>
<accession>B7PRI1</accession>
<dbReference type="VEuPathDB" id="VectorBase:ISCI019810"/>
<dbReference type="EMBL" id="DS772460">
    <property type="protein sequence ID" value="EEC09203.1"/>
    <property type="molecule type" value="Genomic_DNA"/>
</dbReference>
<feature type="non-terminal residue" evidence="2">
    <location>
        <position position="79"/>
    </location>
</feature>
<dbReference type="EnsemblMetazoa" id="ISCW019810-RA">
    <property type="protein sequence ID" value="ISCW019810-PA"/>
    <property type="gene ID" value="ISCW019810"/>
</dbReference>
<gene>
    <name evidence="2" type="ORF">IscW_ISCW019810</name>
</gene>
<evidence type="ECO:0000313" key="2">
    <source>
        <dbReference type="EMBL" id="EEC09203.1"/>
    </source>
</evidence>
<reference evidence="3" key="2">
    <citation type="submission" date="2020-05" db="UniProtKB">
        <authorList>
            <consortium name="EnsemblMetazoa"/>
        </authorList>
    </citation>
    <scope>IDENTIFICATION</scope>
    <source>
        <strain evidence="3">wikel</strain>
    </source>
</reference>
<evidence type="ECO:0000313" key="3">
    <source>
        <dbReference type="EnsemblMetazoa" id="ISCW019810-PA"/>
    </source>
</evidence>
<feature type="region of interest" description="Disordered" evidence="1">
    <location>
        <begin position="1"/>
        <end position="79"/>
    </location>
</feature>
<name>B7PRI1_IXOSC</name>
<dbReference type="InParanoid" id="B7PRI1"/>
<feature type="compositionally biased region" description="Polar residues" evidence="1">
    <location>
        <begin position="30"/>
        <end position="46"/>
    </location>
</feature>
<dbReference type="VEuPathDB" id="VectorBase:ISCW019810"/>
<dbReference type="PaxDb" id="6945-B7PRI1"/>
<dbReference type="Proteomes" id="UP000001555">
    <property type="component" value="Unassembled WGS sequence"/>
</dbReference>
<feature type="compositionally biased region" description="Basic residues" evidence="1">
    <location>
        <begin position="70"/>
        <end position="79"/>
    </location>
</feature>
<evidence type="ECO:0000313" key="4">
    <source>
        <dbReference type="Proteomes" id="UP000001555"/>
    </source>
</evidence>
<dbReference type="HOGENOM" id="CLU_2612844_0_0_1"/>
<sequence>QKRRGEDARRARERNSAPRTAAPKQRRKNVAQTSHTRNNNNVSARNKQPREPRRLSSAPPRRSPGSARPALRRTRSLSP</sequence>
<protein>
    <submittedName>
        <fullName evidence="2 3">Uncharacterized protein</fullName>
    </submittedName>
</protein>
<evidence type="ECO:0000256" key="1">
    <source>
        <dbReference type="SAM" id="MobiDB-lite"/>
    </source>
</evidence>
<feature type="non-terminal residue" evidence="2">
    <location>
        <position position="1"/>
    </location>
</feature>
<dbReference type="AlphaFoldDB" id="B7PRI1"/>